<proteinExistence type="predicted"/>
<evidence type="ECO:0000313" key="1">
    <source>
        <dbReference type="EMBL" id="CAI9291650.1"/>
    </source>
</evidence>
<protein>
    <recommendedName>
        <fullName evidence="3">Nucleotide-binding alpha-beta plait domain-containing protein</fullName>
    </recommendedName>
</protein>
<evidence type="ECO:0008006" key="3">
    <source>
        <dbReference type="Google" id="ProtNLM"/>
    </source>
</evidence>
<dbReference type="EMBL" id="OX465082">
    <property type="protein sequence ID" value="CAI9291650.1"/>
    <property type="molecule type" value="Genomic_DNA"/>
</dbReference>
<organism evidence="1 2">
    <name type="scientific">Lactuca saligna</name>
    <name type="common">Willowleaf lettuce</name>
    <dbReference type="NCBI Taxonomy" id="75948"/>
    <lineage>
        <taxon>Eukaryota</taxon>
        <taxon>Viridiplantae</taxon>
        <taxon>Streptophyta</taxon>
        <taxon>Embryophyta</taxon>
        <taxon>Tracheophyta</taxon>
        <taxon>Spermatophyta</taxon>
        <taxon>Magnoliopsida</taxon>
        <taxon>eudicotyledons</taxon>
        <taxon>Gunneridae</taxon>
        <taxon>Pentapetalae</taxon>
        <taxon>asterids</taxon>
        <taxon>campanulids</taxon>
        <taxon>Asterales</taxon>
        <taxon>Asteraceae</taxon>
        <taxon>Cichorioideae</taxon>
        <taxon>Cichorieae</taxon>
        <taxon>Lactucinae</taxon>
        <taxon>Lactuca</taxon>
    </lineage>
</organism>
<dbReference type="SUPFAM" id="SSF54928">
    <property type="entry name" value="RNA-binding domain, RBD"/>
    <property type="match status" value="1"/>
</dbReference>
<accession>A0AA35ZFH4</accession>
<sequence>MGDNSWTTVSHRNRNMHGYHRVHRTSYDPRKSHVSSNVISLFITNFLDSVQIGDIQRVCNRACNRLGHIVGVFIAKKLSKSGKRFGFIRFSRVLVCDSLIIQLREVWFGSYKLFASLLRSLANNGRTSQPIIFSSTVQSDDRVKPYAIVVRGSLHDTKNKVIKVCVDKITYWIRVKETPRWTPSFVHDFPAPELDNSDIQSIEHNDEHLQYAERNEEVSSDSFGIYDAIEKMKVDEVNNDIQKGYNSWGNFKKNKTKKEGLQGQYGNSTTENVHYHYTTHCCASSSPVTSQVNSFAALGTDATSQVVVDTAQVSPEFVAPVVKPQTAHVVFSNITAAPALNSETNSVHNVHSGSQKKEIGTLHKHAPVGFSGGFIRVSGIPSMDDSLSHPPGFSNIIHGENEVFSKGSFNTNSGEVESKKTIEVGENIGFNMNSCSEHVKNTIQEEQVRNII</sequence>
<evidence type="ECO:0000313" key="2">
    <source>
        <dbReference type="Proteomes" id="UP001177003"/>
    </source>
</evidence>
<dbReference type="Proteomes" id="UP001177003">
    <property type="component" value="Chromosome 6"/>
</dbReference>
<dbReference type="AlphaFoldDB" id="A0AA35ZFH4"/>
<reference evidence="1" key="1">
    <citation type="submission" date="2023-04" db="EMBL/GenBank/DDBJ databases">
        <authorList>
            <person name="Vijverberg K."/>
            <person name="Xiong W."/>
            <person name="Schranz E."/>
        </authorList>
    </citation>
    <scope>NUCLEOTIDE SEQUENCE</scope>
</reference>
<dbReference type="CDD" id="cd00590">
    <property type="entry name" value="RRM_SF"/>
    <property type="match status" value="1"/>
</dbReference>
<dbReference type="GO" id="GO:0003676">
    <property type="term" value="F:nucleic acid binding"/>
    <property type="evidence" value="ECO:0007669"/>
    <property type="project" value="InterPro"/>
</dbReference>
<keyword evidence="2" id="KW-1185">Reference proteome</keyword>
<gene>
    <name evidence="1" type="ORF">LSALG_LOCUS30774</name>
</gene>
<dbReference type="InterPro" id="IPR035979">
    <property type="entry name" value="RBD_domain_sf"/>
</dbReference>
<name>A0AA35ZFH4_LACSI</name>